<name>A0A2U1Q3Q6_ARTAN</name>
<dbReference type="EMBL" id="PKPP01000448">
    <property type="protein sequence ID" value="PWA92639.1"/>
    <property type="molecule type" value="Genomic_DNA"/>
</dbReference>
<dbReference type="InterPro" id="IPR010471">
    <property type="entry name" value="DUF1068"/>
</dbReference>
<evidence type="ECO:0000313" key="3">
    <source>
        <dbReference type="Proteomes" id="UP000245207"/>
    </source>
</evidence>
<protein>
    <submittedName>
        <fullName evidence="2">Uncharacterized protein</fullName>
    </submittedName>
</protein>
<dbReference type="STRING" id="35608.A0A2U1Q3Q6"/>
<evidence type="ECO:0000256" key="1">
    <source>
        <dbReference type="SAM" id="Phobius"/>
    </source>
</evidence>
<dbReference type="AlphaFoldDB" id="A0A2U1Q3Q6"/>
<keyword evidence="1" id="KW-0472">Membrane</keyword>
<keyword evidence="3" id="KW-1185">Reference proteome</keyword>
<accession>A0A2U1Q3Q6</accession>
<dbReference type="Pfam" id="PF06364">
    <property type="entry name" value="DUF1068"/>
    <property type="match status" value="1"/>
</dbReference>
<sequence length="151" mass="16296">MTRRSGSCIRICLVTFAIVSALCVSGPAIYWKFKKGFSFNKSSSSSIVCNPCVCDCPPPLSLLKLAPVMLRKSVGELARTTSLLPKIGVVDLCRLAQDRVKKGVEGLLMVPHLRSWVIGKKHLCALGDNSANESEPGSRIGLLFCLVIGFT</sequence>
<gene>
    <name evidence="2" type="ORF">CTI12_AA039760</name>
</gene>
<reference evidence="2 3" key="1">
    <citation type="journal article" date="2018" name="Mol. Plant">
        <title>The genome of Artemisia annua provides insight into the evolution of Asteraceae family and artemisinin biosynthesis.</title>
        <authorList>
            <person name="Shen Q."/>
            <person name="Zhang L."/>
            <person name="Liao Z."/>
            <person name="Wang S."/>
            <person name="Yan T."/>
            <person name="Shi P."/>
            <person name="Liu M."/>
            <person name="Fu X."/>
            <person name="Pan Q."/>
            <person name="Wang Y."/>
            <person name="Lv Z."/>
            <person name="Lu X."/>
            <person name="Zhang F."/>
            <person name="Jiang W."/>
            <person name="Ma Y."/>
            <person name="Chen M."/>
            <person name="Hao X."/>
            <person name="Li L."/>
            <person name="Tang Y."/>
            <person name="Lv G."/>
            <person name="Zhou Y."/>
            <person name="Sun X."/>
            <person name="Brodelius P.E."/>
            <person name="Rose J.K.C."/>
            <person name="Tang K."/>
        </authorList>
    </citation>
    <scope>NUCLEOTIDE SEQUENCE [LARGE SCALE GENOMIC DNA]</scope>
    <source>
        <strain evidence="3">cv. Huhao1</strain>
        <tissue evidence="2">Leaf</tissue>
    </source>
</reference>
<proteinExistence type="predicted"/>
<evidence type="ECO:0000313" key="2">
    <source>
        <dbReference type="EMBL" id="PWA92639.1"/>
    </source>
</evidence>
<comment type="caution">
    <text evidence="2">The sequence shown here is derived from an EMBL/GenBank/DDBJ whole genome shotgun (WGS) entry which is preliminary data.</text>
</comment>
<organism evidence="2 3">
    <name type="scientific">Artemisia annua</name>
    <name type="common">Sweet wormwood</name>
    <dbReference type="NCBI Taxonomy" id="35608"/>
    <lineage>
        <taxon>Eukaryota</taxon>
        <taxon>Viridiplantae</taxon>
        <taxon>Streptophyta</taxon>
        <taxon>Embryophyta</taxon>
        <taxon>Tracheophyta</taxon>
        <taxon>Spermatophyta</taxon>
        <taxon>Magnoliopsida</taxon>
        <taxon>eudicotyledons</taxon>
        <taxon>Gunneridae</taxon>
        <taxon>Pentapetalae</taxon>
        <taxon>asterids</taxon>
        <taxon>campanulids</taxon>
        <taxon>Asterales</taxon>
        <taxon>Asteraceae</taxon>
        <taxon>Asteroideae</taxon>
        <taxon>Anthemideae</taxon>
        <taxon>Artemisiinae</taxon>
        <taxon>Artemisia</taxon>
    </lineage>
</organism>
<dbReference type="OrthoDB" id="1898954at2759"/>
<dbReference type="PANTHER" id="PTHR32254">
    <property type="entry name" value="EXPRESSED PROTEIN"/>
    <property type="match status" value="1"/>
</dbReference>
<feature type="transmembrane region" description="Helical" evidence="1">
    <location>
        <begin position="12"/>
        <end position="31"/>
    </location>
</feature>
<keyword evidence="1" id="KW-0812">Transmembrane</keyword>
<dbReference type="Proteomes" id="UP000245207">
    <property type="component" value="Unassembled WGS sequence"/>
</dbReference>
<keyword evidence="1" id="KW-1133">Transmembrane helix</keyword>
<dbReference type="PANTHER" id="PTHR32254:SF3">
    <property type="entry name" value="EXPRESSED PROTEIN-RELATED"/>
    <property type="match status" value="1"/>
</dbReference>